<feature type="domain" description="Glycosyltransferase subfamily 4-like N-terminal" evidence="2">
    <location>
        <begin position="18"/>
        <end position="176"/>
    </location>
</feature>
<accession>A0A948RWE9</accession>
<protein>
    <submittedName>
        <fullName evidence="3">Glycosyltransferase</fullName>
        <ecNumber evidence="3">2.4.-.-</ecNumber>
    </submittedName>
</protein>
<evidence type="ECO:0000259" key="2">
    <source>
        <dbReference type="Pfam" id="PF13439"/>
    </source>
</evidence>
<proteinExistence type="predicted"/>
<dbReference type="InterPro" id="IPR001296">
    <property type="entry name" value="Glyco_trans_1"/>
</dbReference>
<keyword evidence="3" id="KW-0808">Transferase</keyword>
<dbReference type="Pfam" id="PF00534">
    <property type="entry name" value="Glycos_transf_1"/>
    <property type="match status" value="1"/>
</dbReference>
<dbReference type="GO" id="GO:0016757">
    <property type="term" value="F:glycosyltransferase activity"/>
    <property type="evidence" value="ECO:0007669"/>
    <property type="project" value="UniProtKB-KW"/>
</dbReference>
<evidence type="ECO:0000313" key="3">
    <source>
        <dbReference type="EMBL" id="MBU2691216.1"/>
    </source>
</evidence>
<dbReference type="PANTHER" id="PTHR12526">
    <property type="entry name" value="GLYCOSYLTRANSFERASE"/>
    <property type="match status" value="1"/>
</dbReference>
<dbReference type="AlphaFoldDB" id="A0A948RWE9"/>
<evidence type="ECO:0000259" key="1">
    <source>
        <dbReference type="Pfam" id="PF00534"/>
    </source>
</evidence>
<name>A0A948RWE9_UNCEI</name>
<evidence type="ECO:0000313" key="4">
    <source>
        <dbReference type="Proteomes" id="UP000777784"/>
    </source>
</evidence>
<dbReference type="Proteomes" id="UP000777784">
    <property type="component" value="Unassembled WGS sequence"/>
</dbReference>
<organism evidence="3 4">
    <name type="scientific">Eiseniibacteriota bacterium</name>
    <dbReference type="NCBI Taxonomy" id="2212470"/>
    <lineage>
        <taxon>Bacteria</taxon>
        <taxon>Candidatus Eiseniibacteriota</taxon>
    </lineage>
</organism>
<dbReference type="InterPro" id="IPR028098">
    <property type="entry name" value="Glyco_trans_4-like_N"/>
</dbReference>
<dbReference type="Pfam" id="PF13439">
    <property type="entry name" value="Glyco_transf_4"/>
    <property type="match status" value="1"/>
</dbReference>
<dbReference type="EC" id="2.4.-.-" evidence="3"/>
<dbReference type="SUPFAM" id="SSF53756">
    <property type="entry name" value="UDP-Glycosyltransferase/glycogen phosphorylase"/>
    <property type="match status" value="1"/>
</dbReference>
<keyword evidence="3" id="KW-0328">Glycosyltransferase</keyword>
<comment type="caution">
    <text evidence="3">The sequence shown here is derived from an EMBL/GenBank/DDBJ whole genome shotgun (WGS) entry which is preliminary data.</text>
</comment>
<sequence length="396" mass="43934">MSAKRHPILLAGSTFVTGGAERILYYLAKGLNRPPFQIELLALRELGEVGEEIRDLGIPAHSELTGSGRMDPLVPFRIARLLRQGNFEAIYFLDHPHAVFYTTLASFLAPARVRIVPVHSMGLWGGRPSVRRPIRLVMPWIKSIVTIAEAQKEYLHREEGLPVEKMTVIYNGISLESPDAGERARQRAAIRVRMGVSEKTPVIGIIAVLRPEKNHEMLFEALSTIRKIIPDAELWVIGGGTRRKELERVAGDLGLDRAIRFLGLRRDARELMAGLDVAVLSSHPRVETLPLSLLEAMDKGIPVVATRVGALAEMIEDGRNGLLVPHGDAGALAAALTLVLKDPEQRKRMGEEGQKICREKFTVEQMIDATGKLLCDLLKIDPKEWTEREQSTGESQ</sequence>
<dbReference type="EMBL" id="JAHJDP010000048">
    <property type="protein sequence ID" value="MBU2691216.1"/>
    <property type="molecule type" value="Genomic_DNA"/>
</dbReference>
<feature type="domain" description="Glycosyl transferase family 1" evidence="1">
    <location>
        <begin position="189"/>
        <end position="355"/>
    </location>
</feature>
<reference evidence="3" key="1">
    <citation type="submission" date="2021-05" db="EMBL/GenBank/DDBJ databases">
        <title>Energy efficiency and biological interactions define the core microbiome of deep oligotrophic groundwater.</title>
        <authorList>
            <person name="Mehrshad M."/>
            <person name="Lopez-Fernandez M."/>
            <person name="Bell E."/>
            <person name="Bernier-Latmani R."/>
            <person name="Bertilsson S."/>
            <person name="Dopson M."/>
        </authorList>
    </citation>
    <scope>NUCLEOTIDE SEQUENCE</scope>
    <source>
        <strain evidence="3">Modern_marine.mb.64</strain>
    </source>
</reference>
<gene>
    <name evidence="3" type="ORF">KJ970_09825</name>
</gene>
<dbReference type="Gene3D" id="3.40.50.2000">
    <property type="entry name" value="Glycogen Phosphorylase B"/>
    <property type="match status" value="2"/>
</dbReference>